<reference evidence="2" key="2">
    <citation type="submission" date="2019-11" db="EMBL/GenBank/DDBJ databases">
        <title>Improved Assembly of Tolypothrix boutellei genome.</title>
        <authorList>
            <person name="Sarangi A.N."/>
            <person name="Mukherjee M."/>
            <person name="Ghosh S."/>
            <person name="Singh D."/>
            <person name="Das A."/>
            <person name="Kant S."/>
            <person name="Prusty A."/>
            <person name="Tripathy S."/>
        </authorList>
    </citation>
    <scope>NUCLEOTIDE SEQUENCE</scope>
    <source>
        <strain evidence="2">VB521301</strain>
    </source>
</reference>
<dbReference type="RefSeq" id="WP_050045678.1">
    <property type="nucleotide sequence ID" value="NZ_JHEG04000001.1"/>
</dbReference>
<reference evidence="2" key="1">
    <citation type="journal article" date="2015" name="Genome Announc.">
        <title>Draft Genome Sequence of Tolypothrix boutellei Strain VB521301.</title>
        <authorList>
            <person name="Chandrababunaidu M.M."/>
            <person name="Singh D."/>
            <person name="Sen D."/>
            <person name="Bhan S."/>
            <person name="Das S."/>
            <person name="Gupta A."/>
            <person name="Adhikary S.P."/>
            <person name="Tripathy S."/>
        </authorList>
    </citation>
    <scope>NUCLEOTIDE SEQUENCE</scope>
    <source>
        <strain evidence="2">VB521301</strain>
    </source>
</reference>
<gene>
    <name evidence="2" type="ORF">DA73_0400011170</name>
</gene>
<feature type="domain" description="SnoaL-like" evidence="1">
    <location>
        <begin position="49"/>
        <end position="177"/>
    </location>
</feature>
<dbReference type="InterPro" id="IPR032710">
    <property type="entry name" value="NTF2-like_dom_sf"/>
</dbReference>
<dbReference type="InterPro" id="IPR037401">
    <property type="entry name" value="SnoaL-like"/>
</dbReference>
<dbReference type="EMBL" id="JHEG04000001">
    <property type="protein sequence ID" value="KAF3885968.1"/>
    <property type="molecule type" value="Genomic_DNA"/>
</dbReference>
<organism evidence="2 3">
    <name type="scientific">Tolypothrix bouteillei VB521301</name>
    <dbReference type="NCBI Taxonomy" id="1479485"/>
    <lineage>
        <taxon>Bacteria</taxon>
        <taxon>Bacillati</taxon>
        <taxon>Cyanobacteriota</taxon>
        <taxon>Cyanophyceae</taxon>
        <taxon>Nostocales</taxon>
        <taxon>Tolypothrichaceae</taxon>
        <taxon>Tolypothrix</taxon>
    </lineage>
</organism>
<accession>A0A8S9T1M3</accession>
<evidence type="ECO:0000313" key="3">
    <source>
        <dbReference type="Proteomes" id="UP000029738"/>
    </source>
</evidence>
<dbReference type="AlphaFoldDB" id="A0A8S9T1M3"/>
<evidence type="ECO:0000313" key="2">
    <source>
        <dbReference type="EMBL" id="KAF3885968.1"/>
    </source>
</evidence>
<name>A0A8S9T1M3_9CYAN</name>
<dbReference type="SUPFAM" id="SSF54427">
    <property type="entry name" value="NTF2-like"/>
    <property type="match status" value="1"/>
</dbReference>
<sequence length="190" mass="21181">MNHQRRNVLLTFSASLIGFLSTTEIAKARTTSPTQVNSQVPMNTIILQKLVDRAEIIDAINIIGMGADLRDWKACRGAFADRVLTDYTSLNGGTPNTVAADTLVAGWADFFSKTFKATQHMITNHAVIVNGERANCTSHFRAHHVYLEGKPGKTWTLGGFYNHELSHINGRWKVTQMKMTWTYEEGTRPG</sequence>
<dbReference type="OrthoDB" id="981191at2"/>
<comment type="caution">
    <text evidence="2">The sequence shown here is derived from an EMBL/GenBank/DDBJ whole genome shotgun (WGS) entry which is preliminary data.</text>
</comment>
<proteinExistence type="predicted"/>
<protein>
    <submittedName>
        <fullName evidence="2">Nuclear transport factor 2 family protein</fullName>
    </submittedName>
</protein>
<dbReference type="Proteomes" id="UP000029738">
    <property type="component" value="Unassembled WGS sequence"/>
</dbReference>
<dbReference type="Gene3D" id="3.10.450.50">
    <property type="match status" value="1"/>
</dbReference>
<keyword evidence="3" id="KW-1185">Reference proteome</keyword>
<dbReference type="Pfam" id="PF13577">
    <property type="entry name" value="SnoaL_4"/>
    <property type="match status" value="1"/>
</dbReference>
<evidence type="ECO:0000259" key="1">
    <source>
        <dbReference type="Pfam" id="PF13577"/>
    </source>
</evidence>